<reference evidence="1 2" key="1">
    <citation type="journal article" date="2019" name="Genome Biol. Evol.">
        <title>Nanopore Sequencing Significantly Improves Genome Assembly of the Protozoan Parasite Trypanosoma cruzi.</title>
        <authorList>
            <person name="Diaz-Viraque F."/>
            <person name="Pita S."/>
            <person name="Greif G."/>
            <person name="de Souza R.C.M."/>
            <person name="Iraola G."/>
            <person name="Robello C."/>
        </authorList>
    </citation>
    <scope>NUCLEOTIDE SEQUENCE [LARGE SCALE GENOMIC DNA]</scope>
    <source>
        <strain evidence="1 2">Berenice</strain>
    </source>
</reference>
<comment type="caution">
    <text evidence="1">The sequence shown here is derived from an EMBL/GenBank/DDBJ whole genome shotgun (WGS) entry which is preliminary data.</text>
</comment>
<evidence type="ECO:0000313" key="2">
    <source>
        <dbReference type="Proteomes" id="UP000583944"/>
    </source>
</evidence>
<dbReference type="EMBL" id="JABDHM010000030">
    <property type="protein sequence ID" value="KAF5222146.1"/>
    <property type="molecule type" value="Genomic_DNA"/>
</dbReference>
<dbReference type="Proteomes" id="UP000583944">
    <property type="component" value="Unassembled WGS sequence"/>
</dbReference>
<name>A0A7J6Y6S6_TRYCR</name>
<protein>
    <submittedName>
        <fullName evidence="1">Uncharacterized protein</fullName>
    </submittedName>
</protein>
<accession>A0A7J6Y6S6</accession>
<sequence length="416" mass="46515">MRNWQQPMRSVLEKTDEVSDVPDGKNIKYILRGTRILRLIVNLASEGDRHGVARARGAHIEDLPVTLDLKVLSFAMTTEERFLETAEALKELTDAGLNTKWAVDEKLLILVIDLSEGPKMSGEHAPGQSFVLASIRANSQLGKSGFHVSMKLHSIGGKIWPSLPSPRAASEATEDASPAVNVARMLDYSLSVSPPRMMMDIHGMHSELIRLDEFITLDVSKAPLVRLRLNLEGKDGQLLCFTGDILSGIGISLKVQVYKKTDSPPALRHPGKMENIHVYKEELPTGEDFLVVEFDSSKGNLDLSGKPRRNISNATRLCVNRRYVVDFTATGPIDMLPTFMEVYQSVVNYLGMTRNPLLTLNMPAVRDAVGREFPRCKMSRELKNLVWEAVRLYIVRNYVPHELYEVSKSPVALRVE</sequence>
<evidence type="ECO:0000313" key="1">
    <source>
        <dbReference type="EMBL" id="KAF5222146.1"/>
    </source>
</evidence>
<dbReference type="VEuPathDB" id="TriTrypDB:BCY84_15711"/>
<proteinExistence type="predicted"/>
<gene>
    <name evidence="1" type="ORF">ECC02_004900</name>
</gene>
<dbReference type="AlphaFoldDB" id="A0A7J6Y6S6"/>
<organism evidence="1 2">
    <name type="scientific">Trypanosoma cruzi</name>
    <dbReference type="NCBI Taxonomy" id="5693"/>
    <lineage>
        <taxon>Eukaryota</taxon>
        <taxon>Discoba</taxon>
        <taxon>Euglenozoa</taxon>
        <taxon>Kinetoplastea</taxon>
        <taxon>Metakinetoplastina</taxon>
        <taxon>Trypanosomatida</taxon>
        <taxon>Trypanosomatidae</taxon>
        <taxon>Trypanosoma</taxon>
        <taxon>Schizotrypanum</taxon>
    </lineage>
</organism>
<dbReference type="VEuPathDB" id="TriTrypDB:ECC02_004900"/>